<dbReference type="GO" id="GO:0016328">
    <property type="term" value="C:lateral plasma membrane"/>
    <property type="evidence" value="ECO:0007669"/>
    <property type="project" value="TreeGrafter"/>
</dbReference>
<dbReference type="SUPFAM" id="SSF48371">
    <property type="entry name" value="ARM repeat"/>
    <property type="match status" value="1"/>
</dbReference>
<dbReference type="InterPro" id="IPR033162">
    <property type="entry name" value="TBCD"/>
</dbReference>
<evidence type="ECO:0000259" key="4">
    <source>
        <dbReference type="Pfam" id="PF12612"/>
    </source>
</evidence>
<dbReference type="GO" id="GO:0007023">
    <property type="term" value="P:post-chaperonin tubulin folding pathway"/>
    <property type="evidence" value="ECO:0007669"/>
    <property type="project" value="InterPro"/>
</dbReference>
<evidence type="ECO:0000256" key="2">
    <source>
        <dbReference type="ARBA" id="ARBA00015003"/>
    </source>
</evidence>
<dbReference type="Pfam" id="PF23579">
    <property type="entry name" value="ARM_TBCD"/>
    <property type="match status" value="1"/>
</dbReference>
<dbReference type="Gene3D" id="1.25.10.10">
    <property type="entry name" value="Leucine-rich Repeat Variant"/>
    <property type="match status" value="2"/>
</dbReference>
<dbReference type="GO" id="GO:0007021">
    <property type="term" value="P:tubulin complex assembly"/>
    <property type="evidence" value="ECO:0007669"/>
    <property type="project" value="InterPro"/>
</dbReference>
<keyword evidence="3" id="KW-0143">Chaperone</keyword>
<dbReference type="GO" id="GO:0034333">
    <property type="term" value="P:adherens junction assembly"/>
    <property type="evidence" value="ECO:0007669"/>
    <property type="project" value="TreeGrafter"/>
</dbReference>
<feature type="domain" description="Tubulin-folding cofactor D C-terminal" evidence="4">
    <location>
        <begin position="763"/>
        <end position="945"/>
    </location>
</feature>
<dbReference type="OMA" id="EPHEAWH"/>
<accession>A0A0N5CPS6</accession>
<dbReference type="Pfam" id="PF12612">
    <property type="entry name" value="TFCD_C"/>
    <property type="match status" value="1"/>
</dbReference>
<dbReference type="Pfam" id="PF25767">
    <property type="entry name" value="ARM_TBCD_2nd"/>
    <property type="match status" value="1"/>
</dbReference>
<evidence type="ECO:0000259" key="5">
    <source>
        <dbReference type="Pfam" id="PF25767"/>
    </source>
</evidence>
<dbReference type="PANTHER" id="PTHR12658:SF0">
    <property type="entry name" value="TUBULIN-SPECIFIC CHAPERONE D"/>
    <property type="match status" value="1"/>
</dbReference>
<dbReference type="WBParaSite" id="TCLT_0000222601-mRNA-1">
    <property type="protein sequence ID" value="TCLT_0000222601-mRNA-1"/>
    <property type="gene ID" value="TCLT_0000222601"/>
</dbReference>
<name>A0A0N5CPS6_THECL</name>
<proteinExistence type="inferred from homology"/>
<dbReference type="InterPro" id="IPR011989">
    <property type="entry name" value="ARM-like"/>
</dbReference>
<organism evidence="6">
    <name type="scientific">Thelazia callipaeda</name>
    <name type="common">Oriental eyeworm</name>
    <name type="synonym">Parasitic nematode</name>
    <dbReference type="NCBI Taxonomy" id="103827"/>
    <lineage>
        <taxon>Eukaryota</taxon>
        <taxon>Metazoa</taxon>
        <taxon>Ecdysozoa</taxon>
        <taxon>Nematoda</taxon>
        <taxon>Chromadorea</taxon>
        <taxon>Rhabditida</taxon>
        <taxon>Spirurina</taxon>
        <taxon>Spiruromorpha</taxon>
        <taxon>Thelazioidea</taxon>
        <taxon>Thelaziidae</taxon>
        <taxon>Thelazia</taxon>
    </lineage>
</organism>
<dbReference type="AlphaFoldDB" id="A0A0N5CPS6"/>
<dbReference type="GO" id="GO:0000226">
    <property type="term" value="P:microtubule cytoskeleton organization"/>
    <property type="evidence" value="ECO:0007669"/>
    <property type="project" value="TreeGrafter"/>
</dbReference>
<dbReference type="InterPro" id="IPR058033">
    <property type="entry name" value="ARM_TBCD_2nd"/>
</dbReference>
<dbReference type="GO" id="GO:0048487">
    <property type="term" value="F:beta-tubulin binding"/>
    <property type="evidence" value="ECO:0007669"/>
    <property type="project" value="InterPro"/>
</dbReference>
<dbReference type="PANTHER" id="PTHR12658">
    <property type="entry name" value="BETA-TUBULIN COFACTOR D"/>
    <property type="match status" value="1"/>
</dbReference>
<sequence>LVLLSFGSVFFGLFQIKHFEKVLFSLEQCDISMGILASQYILLLWMIILCNNPFDLNKFGMKKGRTVVERIIATTLPFLYSSSEKFQRVAALLLSLVATREDACREHLKKLVDRCVSTIEMCGDKWSGDNKLVGSLCLLASILKKGKREDLSVIARSVSKIMHHFSDLGNTDFTVKKFAVKVAQRLGMVFLKPKIAKWRYDRGNRCLDFMNACSNKRQESIFLESEDFSDEVYEVPHGELEAVLDTILRALRDRYTDIRWTGAKGVGRIVSRLRKSHANDVLSNIFKFNFDSLAGNAAWHGGCLAVAELARRGFLPLEKLPDVLGIVKNALVFEEPQGHHALGANVRDAACFICWSLARAFRPLDLKIYIEQIASSLVCAALFDREINVRRAASAAFQEHVGRQGGFPNGVDVLTNIDYFAVGQRSKAYLEISCRIAKYPLYTQAIIEHLTFHKITHWDEEIRILAAEALHRLCASNPSFVSTHIVKNLMPLISNDSLIIQQGGIVALASVLSGLKECKCILGKDIYETAAKIPNLIYPICEKRVRSLGSRLMRRAMNVFIKLLSSVIPRELVVIDDWLRCLELNFCDEHEDIRKGACQAGSAFFKVCTDNSSANLLMLRIRQVYLPQITVTNVESTREGIAALLSVLPNQILLLTTQFCPLAVEIIRTLIIIVNQRSSLDVTWAYGRRSCVEAITHIVESVGFELLGNPSEVLDCLVNSLNDYSMDKRGDVGRVLREEAMKALAVVLPMMQKYSVDHDRISEAICKIIQQSTEKIDATRECAALVMKKLLQSSLRDIKEEQILKETYVDGNSVVEWRLPSCFQRLALLLKTNCYRYHALRGFVISAGGLTESTVRGASDALLSVIFDIRHSQQDIEIFLQCFASIFINNAGVVRVIQPLLHTLEQILSAQLLECYEADPDLSPSLQTIVDHIAVEALGKGGIQKVRSCIAVSCHFLHFNSASLLWRKSALLVVRTLKSRYPTLRRYAAEQLYECLVSECDISDEAEKDKREKLLKLLSETKWQICDDQYFVEVSNLVSDMLSIAAT</sequence>
<dbReference type="GO" id="GO:0005096">
    <property type="term" value="F:GTPase activator activity"/>
    <property type="evidence" value="ECO:0007669"/>
    <property type="project" value="InterPro"/>
</dbReference>
<protein>
    <recommendedName>
        <fullName evidence="2">Tubulin-specific chaperone D</fullName>
    </recommendedName>
</protein>
<evidence type="ECO:0000313" key="6">
    <source>
        <dbReference type="WBParaSite" id="TCLT_0000222601-mRNA-1"/>
    </source>
</evidence>
<comment type="similarity">
    <text evidence="1">Belongs to the TBCD family.</text>
</comment>
<feature type="domain" description="Tubulin-folding cofactor D ARM repeats" evidence="5">
    <location>
        <begin position="175"/>
        <end position="411"/>
    </location>
</feature>
<evidence type="ECO:0000256" key="3">
    <source>
        <dbReference type="ARBA" id="ARBA00023186"/>
    </source>
</evidence>
<reference evidence="6" key="1">
    <citation type="submission" date="2017-02" db="UniProtKB">
        <authorList>
            <consortium name="WormBaseParasite"/>
        </authorList>
    </citation>
    <scope>IDENTIFICATION</scope>
</reference>
<dbReference type="GO" id="GO:0070830">
    <property type="term" value="P:bicellular tight junction assembly"/>
    <property type="evidence" value="ECO:0007669"/>
    <property type="project" value="TreeGrafter"/>
</dbReference>
<evidence type="ECO:0000256" key="1">
    <source>
        <dbReference type="ARBA" id="ARBA00006853"/>
    </source>
</evidence>
<dbReference type="InterPro" id="IPR022577">
    <property type="entry name" value="TBCD_C"/>
</dbReference>
<dbReference type="InterPro" id="IPR016024">
    <property type="entry name" value="ARM-type_fold"/>
</dbReference>